<keyword evidence="2" id="KW-1133">Transmembrane helix</keyword>
<name>A0A3N4J1N1_ASCIM</name>
<evidence type="ECO:0000256" key="2">
    <source>
        <dbReference type="SAM" id="Phobius"/>
    </source>
</evidence>
<accession>A0A3N4J1N1</accession>
<feature type="transmembrane region" description="Helical" evidence="2">
    <location>
        <begin position="28"/>
        <end position="47"/>
    </location>
</feature>
<proteinExistence type="predicted"/>
<keyword evidence="2" id="KW-0812">Transmembrane</keyword>
<organism evidence="3 4">
    <name type="scientific">Ascobolus immersus RN42</name>
    <dbReference type="NCBI Taxonomy" id="1160509"/>
    <lineage>
        <taxon>Eukaryota</taxon>
        <taxon>Fungi</taxon>
        <taxon>Dikarya</taxon>
        <taxon>Ascomycota</taxon>
        <taxon>Pezizomycotina</taxon>
        <taxon>Pezizomycetes</taxon>
        <taxon>Pezizales</taxon>
        <taxon>Ascobolaceae</taxon>
        <taxon>Ascobolus</taxon>
    </lineage>
</organism>
<dbReference type="EMBL" id="ML119646">
    <property type="protein sequence ID" value="RPA87824.1"/>
    <property type="molecule type" value="Genomic_DNA"/>
</dbReference>
<evidence type="ECO:0000256" key="1">
    <source>
        <dbReference type="SAM" id="MobiDB-lite"/>
    </source>
</evidence>
<dbReference type="AlphaFoldDB" id="A0A3N4J1N1"/>
<keyword evidence="2" id="KW-0472">Membrane</keyword>
<protein>
    <submittedName>
        <fullName evidence="3">Uncharacterized protein</fullName>
    </submittedName>
</protein>
<dbReference type="Proteomes" id="UP000275078">
    <property type="component" value="Unassembled WGS sequence"/>
</dbReference>
<sequence length="89" mass="9964">MNSTSKDGTTVDITSRLGSDTVSTSGEVPASLLLKLLIPLVVMRIVVEVLKGWKRWRGRVREDVRSRGLLPRWLARETTVVSWCGRRTG</sequence>
<reference evidence="3 4" key="1">
    <citation type="journal article" date="2018" name="Nat. Ecol. Evol.">
        <title>Pezizomycetes genomes reveal the molecular basis of ectomycorrhizal truffle lifestyle.</title>
        <authorList>
            <person name="Murat C."/>
            <person name="Payen T."/>
            <person name="Noel B."/>
            <person name="Kuo A."/>
            <person name="Morin E."/>
            <person name="Chen J."/>
            <person name="Kohler A."/>
            <person name="Krizsan K."/>
            <person name="Balestrini R."/>
            <person name="Da Silva C."/>
            <person name="Montanini B."/>
            <person name="Hainaut M."/>
            <person name="Levati E."/>
            <person name="Barry K.W."/>
            <person name="Belfiori B."/>
            <person name="Cichocki N."/>
            <person name="Clum A."/>
            <person name="Dockter R.B."/>
            <person name="Fauchery L."/>
            <person name="Guy J."/>
            <person name="Iotti M."/>
            <person name="Le Tacon F."/>
            <person name="Lindquist E.A."/>
            <person name="Lipzen A."/>
            <person name="Malagnac F."/>
            <person name="Mello A."/>
            <person name="Molinier V."/>
            <person name="Miyauchi S."/>
            <person name="Poulain J."/>
            <person name="Riccioni C."/>
            <person name="Rubini A."/>
            <person name="Sitrit Y."/>
            <person name="Splivallo R."/>
            <person name="Traeger S."/>
            <person name="Wang M."/>
            <person name="Zifcakova L."/>
            <person name="Wipf D."/>
            <person name="Zambonelli A."/>
            <person name="Paolocci F."/>
            <person name="Nowrousian M."/>
            <person name="Ottonello S."/>
            <person name="Baldrian P."/>
            <person name="Spatafora J.W."/>
            <person name="Henrissat B."/>
            <person name="Nagy L.G."/>
            <person name="Aury J.M."/>
            <person name="Wincker P."/>
            <person name="Grigoriev I.V."/>
            <person name="Bonfante P."/>
            <person name="Martin F.M."/>
        </authorList>
    </citation>
    <scope>NUCLEOTIDE SEQUENCE [LARGE SCALE GENOMIC DNA]</scope>
    <source>
        <strain evidence="3 4">RN42</strain>
    </source>
</reference>
<feature type="region of interest" description="Disordered" evidence="1">
    <location>
        <begin position="1"/>
        <end position="25"/>
    </location>
</feature>
<evidence type="ECO:0000313" key="3">
    <source>
        <dbReference type="EMBL" id="RPA87824.1"/>
    </source>
</evidence>
<keyword evidence="4" id="KW-1185">Reference proteome</keyword>
<evidence type="ECO:0000313" key="4">
    <source>
        <dbReference type="Proteomes" id="UP000275078"/>
    </source>
</evidence>
<gene>
    <name evidence="3" type="ORF">BJ508DRAFT_64760</name>
</gene>